<dbReference type="PANTHER" id="PTHR10261">
    <property type="entry name" value="COATOMER SUBUNIT GAMMA"/>
    <property type="match status" value="1"/>
</dbReference>
<dbReference type="GO" id="GO:0006891">
    <property type="term" value="P:intra-Golgi vesicle-mediated transport"/>
    <property type="evidence" value="ECO:0007669"/>
    <property type="project" value="TreeGrafter"/>
</dbReference>
<dbReference type="PANTHER" id="PTHR10261:SF0">
    <property type="entry name" value="COATOMER SUBUNIT GAMMA-2"/>
    <property type="match status" value="1"/>
</dbReference>
<dbReference type="GO" id="GO:0006888">
    <property type="term" value="P:endoplasmic reticulum to Golgi vesicle-mediated transport"/>
    <property type="evidence" value="ECO:0007669"/>
    <property type="project" value="TreeGrafter"/>
</dbReference>
<dbReference type="GO" id="GO:0030126">
    <property type="term" value="C:COPI vesicle coat"/>
    <property type="evidence" value="ECO:0007669"/>
    <property type="project" value="TreeGrafter"/>
</dbReference>
<feature type="non-terminal residue" evidence="1">
    <location>
        <position position="1"/>
    </location>
</feature>
<organism evidence="1 2">
    <name type="scientific">Austropuccinia psidii MF-1</name>
    <dbReference type="NCBI Taxonomy" id="1389203"/>
    <lineage>
        <taxon>Eukaryota</taxon>
        <taxon>Fungi</taxon>
        <taxon>Dikarya</taxon>
        <taxon>Basidiomycota</taxon>
        <taxon>Pucciniomycotina</taxon>
        <taxon>Pucciniomycetes</taxon>
        <taxon>Pucciniales</taxon>
        <taxon>Sphaerophragmiaceae</taxon>
        <taxon>Austropuccinia</taxon>
    </lineage>
</organism>
<dbReference type="AlphaFoldDB" id="A0A9Q3KVC6"/>
<evidence type="ECO:0000313" key="1">
    <source>
        <dbReference type="EMBL" id="MBW0585985.1"/>
    </source>
</evidence>
<name>A0A9Q3KVC6_9BASI</name>
<dbReference type="Proteomes" id="UP000765509">
    <property type="component" value="Unassembled WGS sequence"/>
</dbReference>
<sequence>IGTALRIHKAIENAIVRAAAVSSLANFGVNVPDLGVKASIKVLLKRCLDDIDDKVCDGAALYFKVLTEEPIADKLVKDGKLAKIFCVNESMTCLLLGMADKLGTLESTISLARLHWILPFLITAATQPTKANLAP</sequence>
<dbReference type="EMBL" id="AVOT02122533">
    <property type="protein sequence ID" value="MBW0585985.1"/>
    <property type="molecule type" value="Genomic_DNA"/>
</dbReference>
<comment type="caution">
    <text evidence="1">The sequence shown here is derived from an EMBL/GenBank/DDBJ whole genome shotgun (WGS) entry which is preliminary data.</text>
</comment>
<evidence type="ECO:0000313" key="2">
    <source>
        <dbReference type="Proteomes" id="UP000765509"/>
    </source>
</evidence>
<dbReference type="GO" id="GO:0009306">
    <property type="term" value="P:protein secretion"/>
    <property type="evidence" value="ECO:0007669"/>
    <property type="project" value="TreeGrafter"/>
</dbReference>
<dbReference type="GO" id="GO:0005793">
    <property type="term" value="C:endoplasmic reticulum-Golgi intermediate compartment"/>
    <property type="evidence" value="ECO:0007669"/>
    <property type="project" value="TreeGrafter"/>
</dbReference>
<dbReference type="GO" id="GO:0005783">
    <property type="term" value="C:endoplasmic reticulum"/>
    <property type="evidence" value="ECO:0007669"/>
    <property type="project" value="TreeGrafter"/>
</dbReference>
<protein>
    <submittedName>
        <fullName evidence="1">Uncharacterized protein</fullName>
    </submittedName>
</protein>
<proteinExistence type="predicted"/>
<reference evidence="1" key="1">
    <citation type="submission" date="2021-03" db="EMBL/GenBank/DDBJ databases">
        <title>Draft genome sequence of rust myrtle Austropuccinia psidii MF-1, a brazilian biotype.</title>
        <authorList>
            <person name="Quecine M.C."/>
            <person name="Pachon D.M.R."/>
            <person name="Bonatelli M.L."/>
            <person name="Correr F.H."/>
            <person name="Franceschini L.M."/>
            <person name="Leite T.F."/>
            <person name="Margarido G.R.A."/>
            <person name="Almeida C.A."/>
            <person name="Ferrarezi J.A."/>
            <person name="Labate C.A."/>
        </authorList>
    </citation>
    <scope>NUCLEOTIDE SEQUENCE</scope>
    <source>
        <strain evidence="1">MF-1</strain>
    </source>
</reference>
<dbReference type="InterPro" id="IPR017106">
    <property type="entry name" value="Coatomer_gsu"/>
</dbReference>
<accession>A0A9Q3KVC6</accession>
<gene>
    <name evidence="1" type="ORF">O181_125700</name>
</gene>
<dbReference type="OrthoDB" id="1074925at2759"/>
<dbReference type="GO" id="GO:0000139">
    <property type="term" value="C:Golgi membrane"/>
    <property type="evidence" value="ECO:0007669"/>
    <property type="project" value="TreeGrafter"/>
</dbReference>
<keyword evidence="2" id="KW-1185">Reference proteome</keyword>